<keyword evidence="6" id="KW-0810">Translation regulation</keyword>
<accession>A0A1D2VS92</accession>
<dbReference type="GO" id="GO:0006417">
    <property type="term" value="P:regulation of translation"/>
    <property type="evidence" value="ECO:0007669"/>
    <property type="project" value="UniProtKB-KW"/>
</dbReference>
<evidence type="ECO:0000313" key="9">
    <source>
        <dbReference type="EMBL" id="ODV64435.1"/>
    </source>
</evidence>
<dbReference type="GeneID" id="30966173"/>
<dbReference type="Proteomes" id="UP000095038">
    <property type="component" value="Unassembled WGS sequence"/>
</dbReference>
<keyword evidence="10" id="KW-1185">Reference proteome</keyword>
<protein>
    <recommendedName>
        <fullName evidence="5">ATPase expression protein 2, mitochondrial</fullName>
    </recommendedName>
</protein>
<dbReference type="AlphaFoldDB" id="A0A1D2VS92"/>
<dbReference type="InParanoid" id="A0A1D2VS92"/>
<reference evidence="10" key="1">
    <citation type="submission" date="2016-05" db="EMBL/GenBank/DDBJ databases">
        <title>Comparative genomics of biotechnologically important yeasts.</title>
        <authorList>
            <consortium name="DOE Joint Genome Institute"/>
            <person name="Riley R."/>
            <person name="Haridas S."/>
            <person name="Wolfe K.H."/>
            <person name="Lopes M.R."/>
            <person name="Hittinger C.T."/>
            <person name="Goker M."/>
            <person name="Salamov A."/>
            <person name="Wisecaver J."/>
            <person name="Long T.M."/>
            <person name="Aerts A.L."/>
            <person name="Barry K."/>
            <person name="Choi C."/>
            <person name="Clum A."/>
            <person name="Coughlan A.Y."/>
            <person name="Deshpande S."/>
            <person name="Douglass A.P."/>
            <person name="Hanson S.J."/>
            <person name="Klenk H.-P."/>
            <person name="Labutti K."/>
            <person name="Lapidus A."/>
            <person name="Lindquist E."/>
            <person name="Lipzen A."/>
            <person name="Meier-Kolthoff J.P."/>
            <person name="Ohm R.A."/>
            <person name="Otillar R.P."/>
            <person name="Pangilinan J."/>
            <person name="Peng Y."/>
            <person name="Rokas A."/>
            <person name="Rosa C.A."/>
            <person name="Scheuner C."/>
            <person name="Sibirny A.A."/>
            <person name="Slot J.C."/>
            <person name="Stielow J.B."/>
            <person name="Sun H."/>
            <person name="Kurtzman C.P."/>
            <person name="Blackwell M."/>
            <person name="Grigoriev I.V."/>
            <person name="Jeffries T.W."/>
        </authorList>
    </citation>
    <scope>NUCLEOTIDE SEQUENCE [LARGE SCALE GENOMIC DNA]</scope>
    <source>
        <strain evidence="10">DSM 1968</strain>
    </source>
</reference>
<keyword evidence="7" id="KW-0809">Transit peptide</keyword>
<evidence type="ECO:0000256" key="2">
    <source>
        <dbReference type="ARBA" id="ARBA00004173"/>
    </source>
</evidence>
<dbReference type="GO" id="GO:0005739">
    <property type="term" value="C:mitochondrion"/>
    <property type="evidence" value="ECO:0007669"/>
    <property type="project" value="UniProtKB-SubCell"/>
</dbReference>
<gene>
    <name evidence="9" type="ORF">ASCRUDRAFT_74059</name>
</gene>
<evidence type="ECO:0000256" key="1">
    <source>
        <dbReference type="ARBA" id="ARBA00002412"/>
    </source>
</evidence>
<dbReference type="RefSeq" id="XP_020050742.1">
    <property type="nucleotide sequence ID" value="XM_020192537.1"/>
</dbReference>
<sequence>MILIPTKLISRTIPLISKQNIPSKISSNLQNISNIQRYYSSDAAFLPITTPFSDNNIKPSENDLSENDSSVNLNNPNNSFSGSLFFNPKNKIRKLISNEDKNLNNNKKKKKNGFTKHTILTNELIDAITEQLVKPYELEYNDFSLEFFENISPLDLFQYMSTINETENIVHSEILSKIYTIENFKLILIKLISYHSFVRKSSKLNFKIEKQFGLAYSKLASELFKTIEISINYFLHYNPKALTFSQYKYLIKFFGENYKIDTVNYYFENISYDLDINLWNAKFKYLCDGQPELWSYKRTRHIAFDTSVNPIWLEKRRSHGYKPFIDLFHSFQSHNITPNQETLSLIILCIARNSNLSTLQDYIQKNLGINVDQQQYSDDIITSSYPIQPNYDILKSIITAFAYHNEFLKGLMTVMMIEKKFDKIDLSNPKALFLWKTLLQWAELTTSKRISKKNYSLKITKAEKLEEKSKRKELLNHLWLYYLRTHSNVIDLDMINLRFNILRRSNDVLNVINDLPILHMNYIKDKSIFKGIFAKHLTYIVKISIKTNHELQTLELLNRFNDNKDLIITLFIQKLQDSIDKKKVSDSKLKEGLVERQIRLQEDDDEEFGEW</sequence>
<evidence type="ECO:0000256" key="7">
    <source>
        <dbReference type="ARBA" id="ARBA00022946"/>
    </source>
</evidence>
<keyword evidence="8" id="KW-0496">Mitochondrion</keyword>
<proteinExistence type="inferred from homology"/>
<evidence type="ECO:0000256" key="5">
    <source>
        <dbReference type="ARBA" id="ARBA00019258"/>
    </source>
</evidence>
<evidence type="ECO:0000256" key="6">
    <source>
        <dbReference type="ARBA" id="ARBA00022845"/>
    </source>
</evidence>
<dbReference type="EMBL" id="KV454475">
    <property type="protein sequence ID" value="ODV64435.1"/>
    <property type="molecule type" value="Genomic_DNA"/>
</dbReference>
<dbReference type="Pfam" id="PF12921">
    <property type="entry name" value="ATP13"/>
    <property type="match status" value="1"/>
</dbReference>
<evidence type="ECO:0000313" key="10">
    <source>
        <dbReference type="Proteomes" id="UP000095038"/>
    </source>
</evidence>
<comment type="subunit">
    <text evidence="4">Binds to the 5'UTR of the OLI1 mRNA.</text>
</comment>
<comment type="similarity">
    <text evidence="3">Belongs to the AEP2 family.</text>
</comment>
<evidence type="ECO:0000256" key="4">
    <source>
        <dbReference type="ARBA" id="ARBA00011657"/>
    </source>
</evidence>
<evidence type="ECO:0000256" key="8">
    <source>
        <dbReference type="ARBA" id="ARBA00023128"/>
    </source>
</evidence>
<dbReference type="InterPro" id="IPR024319">
    <property type="entry name" value="ATPase_expression_mit"/>
</dbReference>
<dbReference type="OrthoDB" id="4087787at2759"/>
<organism evidence="9 10">
    <name type="scientific">Ascoidea rubescens DSM 1968</name>
    <dbReference type="NCBI Taxonomy" id="1344418"/>
    <lineage>
        <taxon>Eukaryota</taxon>
        <taxon>Fungi</taxon>
        <taxon>Dikarya</taxon>
        <taxon>Ascomycota</taxon>
        <taxon>Saccharomycotina</taxon>
        <taxon>Saccharomycetes</taxon>
        <taxon>Ascoideaceae</taxon>
        <taxon>Ascoidea</taxon>
    </lineage>
</organism>
<evidence type="ECO:0000256" key="3">
    <source>
        <dbReference type="ARBA" id="ARBA00009790"/>
    </source>
</evidence>
<name>A0A1D2VS92_9ASCO</name>
<comment type="subcellular location">
    <subcellularLocation>
        <location evidence="2">Mitochondrion</location>
    </subcellularLocation>
</comment>
<comment type="function">
    <text evidence="1">Required for translation of the mitochondrial OLI1 transcript coding for the mitochondrial ATP synthase subunit 9.</text>
</comment>